<evidence type="ECO:0000256" key="1">
    <source>
        <dbReference type="SAM" id="MobiDB-lite"/>
    </source>
</evidence>
<dbReference type="EMBL" id="CM031828">
    <property type="protein sequence ID" value="KAG6716772.1"/>
    <property type="molecule type" value="Genomic_DNA"/>
</dbReference>
<evidence type="ECO:0000313" key="3">
    <source>
        <dbReference type="Proteomes" id="UP000811246"/>
    </source>
</evidence>
<comment type="caution">
    <text evidence="2">The sequence shown here is derived from an EMBL/GenBank/DDBJ whole genome shotgun (WGS) entry which is preliminary data.</text>
</comment>
<evidence type="ECO:0000313" key="2">
    <source>
        <dbReference type="EMBL" id="KAG6716772.1"/>
    </source>
</evidence>
<proteinExistence type="predicted"/>
<accession>A0A922F9L6</accession>
<organism evidence="2 3">
    <name type="scientific">Carya illinoinensis</name>
    <name type="common">Pecan</name>
    <dbReference type="NCBI Taxonomy" id="32201"/>
    <lineage>
        <taxon>Eukaryota</taxon>
        <taxon>Viridiplantae</taxon>
        <taxon>Streptophyta</taxon>
        <taxon>Embryophyta</taxon>
        <taxon>Tracheophyta</taxon>
        <taxon>Spermatophyta</taxon>
        <taxon>Magnoliopsida</taxon>
        <taxon>eudicotyledons</taxon>
        <taxon>Gunneridae</taxon>
        <taxon>Pentapetalae</taxon>
        <taxon>rosids</taxon>
        <taxon>fabids</taxon>
        <taxon>Fagales</taxon>
        <taxon>Juglandaceae</taxon>
        <taxon>Carya</taxon>
    </lineage>
</organism>
<dbReference type="AlphaFoldDB" id="A0A922F9L6"/>
<sequence length="106" mass="11993">MLSKHPLHQPELYQPPKEYPSKGTPLSTADSRTWRHSSGRPMCISLKVCTTHWRASNCGCSVSSLPILISRHRCHACIVELSLSAKCWCGALQLWHHGPTDFETRR</sequence>
<reference evidence="2" key="1">
    <citation type="submission" date="2021-01" db="EMBL/GenBank/DDBJ databases">
        <authorList>
            <person name="Lovell J.T."/>
            <person name="Bentley N."/>
            <person name="Bhattarai G."/>
            <person name="Jenkins J.W."/>
            <person name="Sreedasyam A."/>
            <person name="Alarcon Y."/>
            <person name="Bock C."/>
            <person name="Boston L."/>
            <person name="Carlson J."/>
            <person name="Cervantes K."/>
            <person name="Clermont K."/>
            <person name="Krom N."/>
            <person name="Kubenka K."/>
            <person name="Mamidi S."/>
            <person name="Mattison C."/>
            <person name="Monteros M."/>
            <person name="Pisani C."/>
            <person name="Plott C."/>
            <person name="Rajasekar S."/>
            <person name="Rhein H.S."/>
            <person name="Rohla C."/>
            <person name="Song M."/>
            <person name="Hilaire R.S."/>
            <person name="Shu S."/>
            <person name="Wells L."/>
            <person name="Wang X."/>
            <person name="Webber J."/>
            <person name="Heerema R.J."/>
            <person name="Klein P."/>
            <person name="Conner P."/>
            <person name="Grauke L."/>
            <person name="Grimwood J."/>
            <person name="Schmutz J."/>
            <person name="Randall J.J."/>
        </authorList>
    </citation>
    <scope>NUCLEOTIDE SEQUENCE</scope>
    <source>
        <tissue evidence="2">Leaf</tissue>
    </source>
</reference>
<dbReference type="Proteomes" id="UP000811246">
    <property type="component" value="Chromosome 4"/>
</dbReference>
<protein>
    <submittedName>
        <fullName evidence="2">Uncharacterized protein</fullName>
    </submittedName>
</protein>
<gene>
    <name evidence="2" type="ORF">I3842_04G064700</name>
</gene>
<name>A0A922F9L6_CARIL</name>
<feature type="region of interest" description="Disordered" evidence="1">
    <location>
        <begin position="1"/>
        <end position="36"/>
    </location>
</feature>